<accession>A1ZZC2</accession>
<evidence type="ECO:0000313" key="2">
    <source>
        <dbReference type="Proteomes" id="UP000004095"/>
    </source>
</evidence>
<keyword evidence="2" id="KW-1185">Reference proteome</keyword>
<name>A1ZZC2_MICM2</name>
<sequence>MVMYNQKYRFYYTCQKAGILYYFKLQLTSNIDIILFFCKIQTIR</sequence>
<evidence type="ECO:0000313" key="1">
    <source>
        <dbReference type="EMBL" id="EAY24274.1"/>
    </source>
</evidence>
<dbReference type="EMBL" id="AAWS01000075">
    <property type="protein sequence ID" value="EAY24274.1"/>
    <property type="molecule type" value="Genomic_DNA"/>
</dbReference>
<proteinExistence type="predicted"/>
<gene>
    <name evidence="1" type="ORF">M23134_03660</name>
</gene>
<dbReference type="AlphaFoldDB" id="A1ZZC2"/>
<protein>
    <submittedName>
        <fullName evidence="1">Uncharacterized protein</fullName>
    </submittedName>
</protein>
<comment type="caution">
    <text evidence="1">The sequence shown here is derived from an EMBL/GenBank/DDBJ whole genome shotgun (WGS) entry which is preliminary data.</text>
</comment>
<dbReference type="Proteomes" id="UP000004095">
    <property type="component" value="Unassembled WGS sequence"/>
</dbReference>
<reference evidence="1 2" key="1">
    <citation type="submission" date="2007-01" db="EMBL/GenBank/DDBJ databases">
        <authorList>
            <person name="Haygood M."/>
            <person name="Podell S."/>
            <person name="Anderson C."/>
            <person name="Hopkinson B."/>
            <person name="Roe K."/>
            <person name="Barbeau K."/>
            <person name="Gaasterland T."/>
            <person name="Ferriera S."/>
            <person name="Johnson J."/>
            <person name="Kravitz S."/>
            <person name="Beeson K."/>
            <person name="Sutton G."/>
            <person name="Rogers Y.-H."/>
            <person name="Friedman R."/>
            <person name="Frazier M."/>
            <person name="Venter J.C."/>
        </authorList>
    </citation>
    <scope>NUCLEOTIDE SEQUENCE [LARGE SCALE GENOMIC DNA]</scope>
    <source>
        <strain evidence="1 2">ATCC 23134</strain>
    </source>
</reference>
<organism evidence="1 2">
    <name type="scientific">Microscilla marina ATCC 23134</name>
    <dbReference type="NCBI Taxonomy" id="313606"/>
    <lineage>
        <taxon>Bacteria</taxon>
        <taxon>Pseudomonadati</taxon>
        <taxon>Bacteroidota</taxon>
        <taxon>Cytophagia</taxon>
        <taxon>Cytophagales</taxon>
        <taxon>Microscillaceae</taxon>
        <taxon>Microscilla</taxon>
    </lineage>
</organism>